<evidence type="ECO:0000313" key="7">
    <source>
        <dbReference type="EMBL" id="CAB4568172.1"/>
    </source>
</evidence>
<dbReference type="Pfam" id="PF00425">
    <property type="entry name" value="Chorismate_bind"/>
    <property type="match status" value="1"/>
</dbReference>
<sequence>MSRPTAVENFSNTPIRTIELSKKVDLISLIPDVGPREVFSWVRNNQGIVAFGVNTSENFSGSERFSRAHKWWKEFVDNSSVRDEVMTSSSGAIAFVSFSYLSDDQSVVVVPEVIVGQNNEKTWLTVIGNKDIEKIKAEIYAPKEVPHSPVNVSWSDGTISTTQWQESVKKAVERINKKELDKVVLARDIHAHSDQDIDPRYLLKNLSNSYPECWSFSVDGLVGATPELLIRRSGDAVLSRVLAGTIRRDESATDSELATTLLTSGKDLEEHEFAVSSVATSLALHCTDMNVPTNPRVLRLSNVAHLATDISGTLVDSAPALVLAGSLHPTAAICGTPTGRAKSLIQELEQMNRNRYTGPVGWINAKGDGELGIALRCAEINGNTARLFAGCGIVSESNPEDELAESNAKFIAMRDALTN</sequence>
<comment type="catalytic activity">
    <reaction evidence="1">
        <text>chorismate = isochorismate</text>
        <dbReference type="Rhea" id="RHEA:18985"/>
        <dbReference type="ChEBI" id="CHEBI:29748"/>
        <dbReference type="ChEBI" id="CHEBI:29780"/>
        <dbReference type="EC" id="5.4.4.2"/>
    </reaction>
</comment>
<name>A0A6J6DVN7_9ZZZZ</name>
<evidence type="ECO:0000256" key="3">
    <source>
        <dbReference type="ARBA" id="ARBA00012824"/>
    </source>
</evidence>
<dbReference type="Gene3D" id="3.60.120.10">
    <property type="entry name" value="Anthranilate synthase"/>
    <property type="match status" value="1"/>
</dbReference>
<evidence type="ECO:0000256" key="2">
    <source>
        <dbReference type="ARBA" id="ARBA00005297"/>
    </source>
</evidence>
<dbReference type="InterPro" id="IPR005801">
    <property type="entry name" value="ADC_synthase"/>
</dbReference>
<dbReference type="InterPro" id="IPR015890">
    <property type="entry name" value="Chorismate_C"/>
</dbReference>
<feature type="domain" description="Chorismate-utilising enzyme C-terminal" evidence="6">
    <location>
        <begin position="162"/>
        <end position="409"/>
    </location>
</feature>
<accession>A0A6J6DVN7</accession>
<dbReference type="InterPro" id="IPR004561">
    <property type="entry name" value="IsoChor_synthase"/>
</dbReference>
<evidence type="ECO:0000256" key="5">
    <source>
        <dbReference type="ARBA" id="ARBA00041564"/>
    </source>
</evidence>
<reference evidence="7" key="1">
    <citation type="submission" date="2020-05" db="EMBL/GenBank/DDBJ databases">
        <authorList>
            <person name="Chiriac C."/>
            <person name="Salcher M."/>
            <person name="Ghai R."/>
            <person name="Kavagutti S V."/>
        </authorList>
    </citation>
    <scope>NUCLEOTIDE SEQUENCE</scope>
</reference>
<organism evidence="7">
    <name type="scientific">freshwater metagenome</name>
    <dbReference type="NCBI Taxonomy" id="449393"/>
    <lineage>
        <taxon>unclassified sequences</taxon>
        <taxon>metagenomes</taxon>
        <taxon>ecological metagenomes</taxon>
    </lineage>
</organism>
<dbReference type="PANTHER" id="PTHR42839">
    <property type="entry name" value="ISOCHORISMATE SYNTHASE ENTC"/>
    <property type="match status" value="1"/>
</dbReference>
<dbReference type="GO" id="GO:0008909">
    <property type="term" value="F:isochorismate synthase activity"/>
    <property type="evidence" value="ECO:0007669"/>
    <property type="project" value="UniProtKB-EC"/>
</dbReference>
<comment type="similarity">
    <text evidence="2">Belongs to the isochorismate synthase family.</text>
</comment>
<evidence type="ECO:0000259" key="6">
    <source>
        <dbReference type="Pfam" id="PF00425"/>
    </source>
</evidence>
<dbReference type="EC" id="5.4.4.2" evidence="3"/>
<dbReference type="GO" id="GO:0009697">
    <property type="term" value="P:salicylic acid biosynthetic process"/>
    <property type="evidence" value="ECO:0007669"/>
    <property type="project" value="TreeGrafter"/>
</dbReference>
<dbReference type="SUPFAM" id="SSF56322">
    <property type="entry name" value="ADC synthase"/>
    <property type="match status" value="1"/>
</dbReference>
<dbReference type="PANTHER" id="PTHR42839:SF1">
    <property type="entry name" value="ISOCHORISMATE SYNTHASE MENF"/>
    <property type="match status" value="1"/>
</dbReference>
<evidence type="ECO:0000256" key="1">
    <source>
        <dbReference type="ARBA" id="ARBA00000799"/>
    </source>
</evidence>
<dbReference type="EMBL" id="CAEZTU010000001">
    <property type="protein sequence ID" value="CAB4568172.1"/>
    <property type="molecule type" value="Genomic_DNA"/>
</dbReference>
<dbReference type="NCBIfam" id="TIGR00543">
    <property type="entry name" value="isochor_syn"/>
    <property type="match status" value="1"/>
</dbReference>
<gene>
    <name evidence="7" type="ORF">UFOPK1740_00020</name>
</gene>
<protein>
    <recommendedName>
        <fullName evidence="3">isochorismate synthase</fullName>
        <ecNumber evidence="3">5.4.4.2</ecNumber>
    </recommendedName>
    <alternativeName>
        <fullName evidence="5">Isochorismate mutase</fullName>
    </alternativeName>
</protein>
<evidence type="ECO:0000256" key="4">
    <source>
        <dbReference type="ARBA" id="ARBA00023235"/>
    </source>
</evidence>
<keyword evidence="4" id="KW-0413">Isomerase</keyword>
<dbReference type="AlphaFoldDB" id="A0A6J6DVN7"/>
<proteinExistence type="inferred from homology"/>